<sequence length="405" mass="46891">MSSIGKPTLLTSIGMALAFVGVPLGMYFNFIFPVVKWSPIFMFLSVLLMISYRNLYNLNFPSFNGIFKYILFFQFLMLSYGVISERMTQQYLTFHLYIIATIIALSTRNSQISYNKVIETVFVFSSICVILGAYFLWNGLVVGEEAWQIKQVFEDWALEPFTVARGAVINLSCILFMKNTRCFFYILFAFFIVLDTYILFASTKRTPIFVSGMIVLVFLYKKGFFQPKKILQLMRLLSPIIIVSIILYINVESIKDTIDNFYSNFYNGVLNLFGDTHVKDETGSAIARLESRQWAYNYINGQFAFSNYLFGGGYMIRWLDNPILQSYLDMGIIGIVSYVYLIIIFPIKNIFKRLDNTFLFFVTLQCLYNILSSINSGNPYLYIKYVPVCFLAFALRTNSMHKIEM</sequence>
<dbReference type="AlphaFoldDB" id="A0A5J4QXR6"/>
<comment type="caution">
    <text evidence="2">The sequence shown here is derived from an EMBL/GenBank/DDBJ whole genome shotgun (WGS) entry which is preliminary data.</text>
</comment>
<gene>
    <name evidence="2" type="ORF">EZS27_024794</name>
</gene>
<feature type="transmembrane region" description="Helical" evidence="1">
    <location>
        <begin position="357"/>
        <end position="374"/>
    </location>
</feature>
<proteinExistence type="predicted"/>
<protein>
    <submittedName>
        <fullName evidence="2">Uncharacterized protein</fullName>
    </submittedName>
</protein>
<feature type="transmembrane region" description="Helical" evidence="1">
    <location>
        <begin position="206"/>
        <end position="221"/>
    </location>
</feature>
<evidence type="ECO:0000256" key="1">
    <source>
        <dbReference type="SAM" id="Phobius"/>
    </source>
</evidence>
<feature type="transmembrane region" description="Helical" evidence="1">
    <location>
        <begin position="380"/>
        <end position="397"/>
    </location>
</feature>
<name>A0A5J4QXR6_9ZZZZ</name>
<evidence type="ECO:0000313" key="2">
    <source>
        <dbReference type="EMBL" id="KAA6326058.1"/>
    </source>
</evidence>
<feature type="transmembrane region" description="Helical" evidence="1">
    <location>
        <begin position="327"/>
        <end position="345"/>
    </location>
</feature>
<feature type="transmembrane region" description="Helical" evidence="1">
    <location>
        <begin position="89"/>
        <end position="105"/>
    </location>
</feature>
<dbReference type="EMBL" id="SNRY01002236">
    <property type="protein sequence ID" value="KAA6326058.1"/>
    <property type="molecule type" value="Genomic_DNA"/>
</dbReference>
<accession>A0A5J4QXR6</accession>
<keyword evidence="1" id="KW-0812">Transmembrane</keyword>
<feature type="transmembrane region" description="Helical" evidence="1">
    <location>
        <begin position="7"/>
        <end position="28"/>
    </location>
</feature>
<feature type="transmembrane region" description="Helical" evidence="1">
    <location>
        <begin position="117"/>
        <end position="137"/>
    </location>
</feature>
<feature type="transmembrane region" description="Helical" evidence="1">
    <location>
        <begin position="183"/>
        <end position="200"/>
    </location>
</feature>
<reference evidence="2" key="1">
    <citation type="submission" date="2019-03" db="EMBL/GenBank/DDBJ databases">
        <title>Single cell metagenomics reveals metabolic interactions within the superorganism composed of flagellate Streblomastix strix and complex community of Bacteroidetes bacteria on its surface.</title>
        <authorList>
            <person name="Treitli S.C."/>
            <person name="Kolisko M."/>
            <person name="Husnik F."/>
            <person name="Keeling P."/>
            <person name="Hampl V."/>
        </authorList>
    </citation>
    <scope>NUCLEOTIDE SEQUENCE</scope>
    <source>
        <strain evidence="2">STM</strain>
    </source>
</reference>
<feature type="transmembrane region" description="Helical" evidence="1">
    <location>
        <begin position="66"/>
        <end position="83"/>
    </location>
</feature>
<keyword evidence="1" id="KW-0472">Membrane</keyword>
<feature type="transmembrane region" description="Helical" evidence="1">
    <location>
        <begin position="34"/>
        <end position="54"/>
    </location>
</feature>
<keyword evidence="1" id="KW-1133">Transmembrane helix</keyword>
<organism evidence="2">
    <name type="scientific">termite gut metagenome</name>
    <dbReference type="NCBI Taxonomy" id="433724"/>
    <lineage>
        <taxon>unclassified sequences</taxon>
        <taxon>metagenomes</taxon>
        <taxon>organismal metagenomes</taxon>
    </lineage>
</organism>